<sequence length="58" mass="6493">MAKSTRDLDPGLADRKAGAEVEEAGNSEAGGHPRMPARFQPYHLVWPTTAWYDLVRRL</sequence>
<gene>
    <name evidence="2" type="ORF">AB5J55_26525</name>
</gene>
<feature type="compositionally biased region" description="Basic and acidic residues" evidence="1">
    <location>
        <begin position="1"/>
        <end position="19"/>
    </location>
</feature>
<dbReference type="RefSeq" id="WP_369273031.1">
    <property type="nucleotide sequence ID" value="NZ_CP163432.1"/>
</dbReference>
<organism evidence="2">
    <name type="scientific">Streptomyces sp. R11</name>
    <dbReference type="NCBI Taxonomy" id="3238625"/>
    <lineage>
        <taxon>Bacteria</taxon>
        <taxon>Bacillati</taxon>
        <taxon>Actinomycetota</taxon>
        <taxon>Actinomycetes</taxon>
        <taxon>Kitasatosporales</taxon>
        <taxon>Streptomycetaceae</taxon>
        <taxon>Streptomyces</taxon>
    </lineage>
</organism>
<dbReference type="EMBL" id="CP163432">
    <property type="protein sequence ID" value="XDQ12926.1"/>
    <property type="molecule type" value="Genomic_DNA"/>
</dbReference>
<name>A0AB39N4Y6_9ACTN</name>
<protein>
    <submittedName>
        <fullName evidence="2">Uncharacterized protein</fullName>
    </submittedName>
</protein>
<proteinExistence type="predicted"/>
<reference evidence="2" key="1">
    <citation type="submission" date="2024-07" db="EMBL/GenBank/DDBJ databases">
        <authorList>
            <person name="Yu S.T."/>
        </authorList>
    </citation>
    <scope>NUCLEOTIDE SEQUENCE</scope>
    <source>
        <strain evidence="2">R11</strain>
    </source>
</reference>
<accession>A0AB39N4Y6</accession>
<dbReference type="AlphaFoldDB" id="A0AB39N4Y6"/>
<evidence type="ECO:0000313" key="2">
    <source>
        <dbReference type="EMBL" id="XDQ12926.1"/>
    </source>
</evidence>
<evidence type="ECO:0000256" key="1">
    <source>
        <dbReference type="SAM" id="MobiDB-lite"/>
    </source>
</evidence>
<feature type="region of interest" description="Disordered" evidence="1">
    <location>
        <begin position="1"/>
        <end position="37"/>
    </location>
</feature>